<dbReference type="SUPFAM" id="SSF103481">
    <property type="entry name" value="Multidrug resistance efflux transporter EmrE"/>
    <property type="match status" value="1"/>
</dbReference>
<keyword evidence="3" id="KW-0472">Membrane</keyword>
<comment type="similarity">
    <text evidence="2">Belongs to the EamA transporter family.</text>
</comment>
<sequence length="299" mass="32382">MKGVIFVLLGASFFGLTPIFVKTGFEYGYTLGQLNITQMLIAFFLLWGLSFVCIGKVKELSTRGVIKILITGSFVGLTSIFYYGAMQFLPASLAIILLFQFVWIGMIFEWIFTKIRPTKVNLLSMVITLTGVVFASNVVNGKITEMPGIGLFLGLLAGVTYAGFIFFSGQAAEGTPPLLRAALMITGAAILVFIIFYNDFSMVVTNDGRLWAVGAAIAAVGAILPPLLFAGGAPYITGRLANVLSSVELPVAIISAMIVLSERVTFLQWIGIILIISAIFVNELCGRFTKKSFTFTNMK</sequence>
<feature type="transmembrane region" description="Helical" evidence="3">
    <location>
        <begin position="64"/>
        <end position="83"/>
    </location>
</feature>
<evidence type="ECO:0000256" key="2">
    <source>
        <dbReference type="ARBA" id="ARBA00007362"/>
    </source>
</evidence>
<evidence type="ECO:0000313" key="6">
    <source>
        <dbReference type="Proteomes" id="UP000831787"/>
    </source>
</evidence>
<feature type="domain" description="EamA" evidence="4">
    <location>
        <begin position="1"/>
        <end position="135"/>
    </location>
</feature>
<dbReference type="Proteomes" id="UP000831787">
    <property type="component" value="Chromosome"/>
</dbReference>
<organism evidence="5 6">
    <name type="scientific">Halobacillus salinarum</name>
    <dbReference type="NCBI Taxonomy" id="2932257"/>
    <lineage>
        <taxon>Bacteria</taxon>
        <taxon>Bacillati</taxon>
        <taxon>Bacillota</taxon>
        <taxon>Bacilli</taxon>
        <taxon>Bacillales</taxon>
        <taxon>Bacillaceae</taxon>
        <taxon>Halobacillus</taxon>
    </lineage>
</organism>
<dbReference type="RefSeq" id="WP_244713778.1">
    <property type="nucleotide sequence ID" value="NZ_CP095073.1"/>
</dbReference>
<evidence type="ECO:0000256" key="3">
    <source>
        <dbReference type="SAM" id="Phobius"/>
    </source>
</evidence>
<evidence type="ECO:0000313" key="5">
    <source>
        <dbReference type="EMBL" id="UOQ46470.1"/>
    </source>
</evidence>
<evidence type="ECO:0000259" key="4">
    <source>
        <dbReference type="Pfam" id="PF00892"/>
    </source>
</evidence>
<feature type="transmembrane region" description="Helical" evidence="3">
    <location>
        <begin position="89"/>
        <end position="108"/>
    </location>
</feature>
<dbReference type="PANTHER" id="PTHR22911">
    <property type="entry name" value="ACYL-MALONYL CONDENSING ENZYME-RELATED"/>
    <property type="match status" value="1"/>
</dbReference>
<feature type="transmembrane region" description="Helical" evidence="3">
    <location>
        <begin position="120"/>
        <end position="140"/>
    </location>
</feature>
<name>A0ABY4EQ30_9BACI</name>
<feature type="transmembrane region" description="Helical" evidence="3">
    <location>
        <begin position="266"/>
        <end position="285"/>
    </location>
</feature>
<reference evidence="5 6" key="1">
    <citation type="submission" date="2022-04" db="EMBL/GenBank/DDBJ databases">
        <title>Halobacillus sp. isolated from saltern.</title>
        <authorList>
            <person name="Won M."/>
            <person name="Lee C.-M."/>
            <person name="Woen H.-Y."/>
            <person name="Kwon S.-W."/>
        </authorList>
    </citation>
    <scope>NUCLEOTIDE SEQUENCE [LARGE SCALE GENOMIC DNA]</scope>
    <source>
        <strain evidence="5 6">SSBR10-3</strain>
    </source>
</reference>
<feature type="transmembrane region" description="Helical" evidence="3">
    <location>
        <begin position="240"/>
        <end position="260"/>
    </location>
</feature>
<keyword evidence="3" id="KW-0812">Transmembrane</keyword>
<comment type="subcellular location">
    <subcellularLocation>
        <location evidence="1">Endomembrane system</location>
        <topology evidence="1">Multi-pass membrane protein</topology>
    </subcellularLocation>
</comment>
<proteinExistence type="inferred from homology"/>
<feature type="domain" description="EamA" evidence="4">
    <location>
        <begin position="149"/>
        <end position="281"/>
    </location>
</feature>
<dbReference type="EMBL" id="CP095073">
    <property type="protein sequence ID" value="UOQ46470.1"/>
    <property type="molecule type" value="Genomic_DNA"/>
</dbReference>
<protein>
    <submittedName>
        <fullName evidence="5">DMT family transporter</fullName>
    </submittedName>
</protein>
<dbReference type="InterPro" id="IPR000620">
    <property type="entry name" value="EamA_dom"/>
</dbReference>
<feature type="transmembrane region" description="Helical" evidence="3">
    <location>
        <begin position="209"/>
        <end position="228"/>
    </location>
</feature>
<gene>
    <name evidence="5" type="ORF">MUN89_13045</name>
</gene>
<keyword evidence="6" id="KW-1185">Reference proteome</keyword>
<keyword evidence="3" id="KW-1133">Transmembrane helix</keyword>
<dbReference type="InterPro" id="IPR037185">
    <property type="entry name" value="EmrE-like"/>
</dbReference>
<dbReference type="Pfam" id="PF00892">
    <property type="entry name" value="EamA"/>
    <property type="match status" value="2"/>
</dbReference>
<feature type="transmembrane region" description="Helical" evidence="3">
    <location>
        <begin position="178"/>
        <end position="197"/>
    </location>
</feature>
<feature type="transmembrane region" description="Helical" evidence="3">
    <location>
        <begin position="37"/>
        <end position="57"/>
    </location>
</feature>
<evidence type="ECO:0000256" key="1">
    <source>
        <dbReference type="ARBA" id="ARBA00004127"/>
    </source>
</evidence>
<dbReference type="PANTHER" id="PTHR22911:SF137">
    <property type="entry name" value="SOLUTE CARRIER FAMILY 35 MEMBER G2-RELATED"/>
    <property type="match status" value="1"/>
</dbReference>
<accession>A0ABY4EQ30</accession>
<feature type="transmembrane region" description="Helical" evidence="3">
    <location>
        <begin position="146"/>
        <end position="166"/>
    </location>
</feature>